<dbReference type="RefSeq" id="WP_377345843.1">
    <property type="nucleotide sequence ID" value="NZ_JBHLTP010000003.1"/>
</dbReference>
<comment type="similarity">
    <text evidence="4">Belongs to the class I-like SAM-binding methyltransferase superfamily. Cation-dependent O-methyltransferase family.</text>
</comment>
<sequence>MELEAYAKENHVPIMDPLGMEFVQQMIRLKEPVRILEIGTAIGYSAIQMAYSNPDVHITTIERDEDRYNEARRNIARAQLEKRITIIQGDALEVSDTVKVHGPFDMLFIDAAKGQYQRFFETYKPMLEDNGFILSDNVLFKGYVANHSADGSNTAKIASKIRSYNDWLLAHPQFKTTIMPIGDGIALSVKR</sequence>
<dbReference type="GO" id="GO:0008168">
    <property type="term" value="F:methyltransferase activity"/>
    <property type="evidence" value="ECO:0007669"/>
    <property type="project" value="UniProtKB-KW"/>
</dbReference>
<keyword evidence="1 4" id="KW-0489">Methyltransferase</keyword>
<dbReference type="EMBL" id="JBHLTP010000003">
    <property type="protein sequence ID" value="MFC0522515.1"/>
    <property type="molecule type" value="Genomic_DNA"/>
</dbReference>
<dbReference type="PANTHER" id="PTHR10509">
    <property type="entry name" value="O-METHYLTRANSFERASE-RELATED"/>
    <property type="match status" value="1"/>
</dbReference>
<dbReference type="InterPro" id="IPR050362">
    <property type="entry name" value="Cation-dep_OMT"/>
</dbReference>
<feature type="binding site" evidence="4">
    <location>
        <position position="137"/>
    </location>
    <ligand>
        <name>Mg(2+)</name>
        <dbReference type="ChEBI" id="CHEBI:18420"/>
    </ligand>
</feature>
<evidence type="ECO:0000256" key="2">
    <source>
        <dbReference type="ARBA" id="ARBA00022679"/>
    </source>
</evidence>
<keyword evidence="4" id="KW-0819">tRNA processing</keyword>
<evidence type="ECO:0000256" key="1">
    <source>
        <dbReference type="ARBA" id="ARBA00022603"/>
    </source>
</evidence>
<dbReference type="InterPro" id="IPR002935">
    <property type="entry name" value="SAM_O-MeTrfase"/>
</dbReference>
<organism evidence="5 6">
    <name type="scientific">Pontibacillus salicampi</name>
    <dbReference type="NCBI Taxonomy" id="1449801"/>
    <lineage>
        <taxon>Bacteria</taxon>
        <taxon>Bacillati</taxon>
        <taxon>Bacillota</taxon>
        <taxon>Bacilli</taxon>
        <taxon>Bacillales</taxon>
        <taxon>Bacillaceae</taxon>
        <taxon>Pontibacillus</taxon>
    </lineage>
</organism>
<gene>
    <name evidence="4" type="primary">trmR</name>
    <name evidence="5" type="ORF">ACFFGV_02780</name>
</gene>
<dbReference type="CDD" id="cd02440">
    <property type="entry name" value="AdoMet_MTases"/>
    <property type="match status" value="1"/>
</dbReference>
<evidence type="ECO:0000256" key="4">
    <source>
        <dbReference type="HAMAP-Rule" id="MF_02217"/>
    </source>
</evidence>
<dbReference type="EC" id="2.1.1.-" evidence="4"/>
<dbReference type="HAMAP" id="MF_02217">
    <property type="entry name" value="TrmR_methyltr"/>
    <property type="match status" value="1"/>
</dbReference>
<feature type="binding site" evidence="4">
    <location>
        <position position="45"/>
    </location>
    <ligand>
        <name>S-adenosyl-L-methionine</name>
        <dbReference type="ChEBI" id="CHEBI:59789"/>
    </ligand>
</feature>
<dbReference type="Proteomes" id="UP001589836">
    <property type="component" value="Unassembled WGS sequence"/>
</dbReference>
<feature type="binding site" evidence="4">
    <location>
        <position position="136"/>
    </location>
    <ligand>
        <name>Mg(2+)</name>
        <dbReference type="ChEBI" id="CHEBI:18420"/>
    </ligand>
</feature>
<keyword evidence="6" id="KW-1185">Reference proteome</keyword>
<name>A0ABV6LJD5_9BACI</name>
<keyword evidence="4" id="KW-0460">Magnesium</keyword>
<dbReference type="GO" id="GO:0032259">
    <property type="term" value="P:methylation"/>
    <property type="evidence" value="ECO:0007669"/>
    <property type="project" value="UniProtKB-KW"/>
</dbReference>
<keyword evidence="2 4" id="KW-0808">Transferase</keyword>
<reference evidence="5 6" key="1">
    <citation type="submission" date="2024-09" db="EMBL/GenBank/DDBJ databases">
        <authorList>
            <person name="Sun Q."/>
            <person name="Mori K."/>
        </authorList>
    </citation>
    <scope>NUCLEOTIDE SEQUENCE [LARGE SCALE GENOMIC DNA]</scope>
    <source>
        <strain evidence="5 6">NCAIM B.02529</strain>
    </source>
</reference>
<keyword evidence="3 4" id="KW-0949">S-adenosyl-L-methionine</keyword>
<comment type="catalytic activity">
    <reaction evidence="4">
        <text>5-hydroxyuridine(34) in tRNA + S-adenosyl-L-methionine = 5-methoxyuridine(34) in tRNA + S-adenosyl-L-homocysteine + H(+)</text>
        <dbReference type="Rhea" id="RHEA:60524"/>
        <dbReference type="Rhea" id="RHEA-COMP:13381"/>
        <dbReference type="Rhea" id="RHEA-COMP:15591"/>
        <dbReference type="ChEBI" id="CHEBI:15378"/>
        <dbReference type="ChEBI" id="CHEBI:57856"/>
        <dbReference type="ChEBI" id="CHEBI:59789"/>
        <dbReference type="ChEBI" id="CHEBI:136877"/>
        <dbReference type="ChEBI" id="CHEBI:143860"/>
    </reaction>
</comment>
<evidence type="ECO:0000313" key="6">
    <source>
        <dbReference type="Proteomes" id="UP001589836"/>
    </source>
</evidence>
<feature type="binding site" evidence="4">
    <location>
        <position position="15"/>
    </location>
    <ligand>
        <name>S-adenosyl-L-methionine</name>
        <dbReference type="ChEBI" id="CHEBI:59789"/>
    </ligand>
</feature>
<dbReference type="PROSITE" id="PS51682">
    <property type="entry name" value="SAM_OMT_I"/>
    <property type="match status" value="1"/>
</dbReference>
<feature type="binding site" evidence="4">
    <location>
        <position position="110"/>
    </location>
    <ligand>
        <name>Mg(2+)</name>
        <dbReference type="ChEBI" id="CHEBI:18420"/>
    </ligand>
</feature>
<accession>A0ABV6LJD5</accession>
<comment type="caution">
    <text evidence="5">The sequence shown here is derived from an EMBL/GenBank/DDBJ whole genome shotgun (WGS) entry which is preliminary data.</text>
</comment>
<dbReference type="PANTHER" id="PTHR10509:SF14">
    <property type="entry name" value="CAFFEOYL-COA O-METHYLTRANSFERASE 3-RELATED"/>
    <property type="match status" value="1"/>
</dbReference>
<dbReference type="InterPro" id="IPR043675">
    <property type="entry name" value="TrmR_methyltr"/>
</dbReference>
<proteinExistence type="inferred from homology"/>
<keyword evidence="4" id="KW-0479">Metal-binding</keyword>
<dbReference type="SUPFAM" id="SSF53335">
    <property type="entry name" value="S-adenosyl-L-methionine-dependent methyltransferases"/>
    <property type="match status" value="1"/>
</dbReference>
<dbReference type="InterPro" id="IPR029063">
    <property type="entry name" value="SAM-dependent_MTases_sf"/>
</dbReference>
<dbReference type="Gene3D" id="3.40.50.150">
    <property type="entry name" value="Vaccinia Virus protein VP39"/>
    <property type="match status" value="1"/>
</dbReference>
<comment type="subunit">
    <text evidence="4">Homodimer.</text>
</comment>
<protein>
    <recommendedName>
        <fullName evidence="4">tRNA 5-hydroxyuridine methyltransferase</fullName>
        <ecNumber evidence="4">2.1.1.-</ecNumber>
    </recommendedName>
    <alternativeName>
        <fullName evidence="4">ho5U methyltransferase</fullName>
    </alternativeName>
</protein>
<feature type="binding site" evidence="4">
    <location>
        <position position="62"/>
    </location>
    <ligand>
        <name>S-adenosyl-L-methionine</name>
        <dbReference type="ChEBI" id="CHEBI:59789"/>
    </ligand>
</feature>
<evidence type="ECO:0000313" key="5">
    <source>
        <dbReference type="EMBL" id="MFC0522515.1"/>
    </source>
</evidence>
<comment type="function">
    <text evidence="4">Catalyzes the methylation of 5-hydroxyuridine (ho5U) to form 5-methoxyuridine (mo5U) at position 34 in tRNAs.</text>
</comment>
<dbReference type="Pfam" id="PF01596">
    <property type="entry name" value="Methyltransf_3"/>
    <property type="match status" value="1"/>
</dbReference>
<evidence type="ECO:0000256" key="3">
    <source>
        <dbReference type="ARBA" id="ARBA00022691"/>
    </source>
</evidence>
<feature type="binding site" evidence="4">
    <location>
        <position position="110"/>
    </location>
    <ligand>
        <name>S-adenosyl-L-methionine</name>
        <dbReference type="ChEBI" id="CHEBI:59789"/>
    </ligand>
</feature>
<feature type="binding site" evidence="4">
    <location>
        <begin position="90"/>
        <end position="91"/>
    </location>
    <ligand>
        <name>S-adenosyl-L-methionine</name>
        <dbReference type="ChEBI" id="CHEBI:59789"/>
    </ligand>
</feature>